<dbReference type="InterPro" id="IPR050730">
    <property type="entry name" value="UBX_domain-protein"/>
</dbReference>
<dbReference type="OrthoDB" id="270602at2759"/>
<dbReference type="PROSITE" id="PS50033">
    <property type="entry name" value="UBX"/>
    <property type="match status" value="1"/>
</dbReference>
<evidence type="ECO:0000259" key="2">
    <source>
        <dbReference type="PROSITE" id="PS50033"/>
    </source>
</evidence>
<dbReference type="EMBL" id="MTSL01000178">
    <property type="protein sequence ID" value="PJF17376.1"/>
    <property type="molecule type" value="Genomic_DNA"/>
</dbReference>
<feature type="compositionally biased region" description="Polar residues" evidence="1">
    <location>
        <begin position="284"/>
        <end position="295"/>
    </location>
</feature>
<dbReference type="InterPro" id="IPR009060">
    <property type="entry name" value="UBA-like_sf"/>
</dbReference>
<feature type="domain" description="UBX" evidence="2">
    <location>
        <begin position="305"/>
        <end position="345"/>
    </location>
</feature>
<protein>
    <recommendedName>
        <fullName evidence="2">UBX domain-containing protein</fullName>
    </recommendedName>
</protein>
<name>A0A2H9TI10_9FUNG</name>
<keyword evidence="4" id="KW-1185">Reference proteome</keyword>
<sequence length="382" mass="42966">MDDQVETTDGQIASFCAVTGADEKTAQHFLAAAGNDVELAVSLFLDNPTRPEPTLIEPEVRAPIQPRRAVLVDEMEEYSADNYPRNPPTAFPPMEPFRDFRTEIPYLGDTATDARGLRLASLFRPPTEIMFTGTFDAARRQARQQSRYLLVTVHNPAEFPCQQMVRDVWNDTAVRDFIQEELIFVFVTVGTGEAERYSQYYPFQGWPHWALVDPRTGKRVRSGTRVLKAPEMLMELVEYVSDHPLQSKRSSPTAITELEQSGTEEETVMEEGIGKPTMEESETGAETSTHQSKQKAVQMPEEPADGKDVLTVQIRYPDGTRQRRRFHLTDTINVIFDVVRATVPGLGTFDVQAHRESLEGRKGETVEEGGLKNATLTVVMKE</sequence>
<accession>A0A2H9TI10</accession>
<dbReference type="GO" id="GO:0005634">
    <property type="term" value="C:nucleus"/>
    <property type="evidence" value="ECO:0007669"/>
    <property type="project" value="TreeGrafter"/>
</dbReference>
<dbReference type="CDD" id="cd02958">
    <property type="entry name" value="UAS"/>
    <property type="match status" value="1"/>
</dbReference>
<dbReference type="SMART" id="SM00594">
    <property type="entry name" value="UAS"/>
    <property type="match status" value="1"/>
</dbReference>
<dbReference type="SUPFAM" id="SSF52833">
    <property type="entry name" value="Thioredoxin-like"/>
    <property type="match status" value="1"/>
</dbReference>
<reference evidence="3 4" key="1">
    <citation type="submission" date="2016-10" db="EMBL/GenBank/DDBJ databases">
        <title>The genome of Paramicrosporidium saccamoebae is the missing link in understanding Cryptomycota and Microsporidia evolution.</title>
        <authorList>
            <person name="Quandt C.A."/>
            <person name="Beaudet D."/>
            <person name="Corsaro D."/>
            <person name="Michel R."/>
            <person name="Corradi N."/>
            <person name="James T."/>
        </authorList>
    </citation>
    <scope>NUCLEOTIDE SEQUENCE [LARGE SCALE GENOMIC DNA]</scope>
    <source>
        <strain evidence="3 4">KSL3</strain>
    </source>
</reference>
<dbReference type="GO" id="GO:0043161">
    <property type="term" value="P:proteasome-mediated ubiquitin-dependent protein catabolic process"/>
    <property type="evidence" value="ECO:0007669"/>
    <property type="project" value="TreeGrafter"/>
</dbReference>
<dbReference type="Gene3D" id="3.10.20.90">
    <property type="entry name" value="Phosphatidylinositol 3-kinase Catalytic Subunit, Chain A, domain 1"/>
    <property type="match status" value="1"/>
</dbReference>
<feature type="region of interest" description="Disordered" evidence="1">
    <location>
        <begin position="244"/>
        <end position="304"/>
    </location>
</feature>
<dbReference type="GO" id="GO:0043130">
    <property type="term" value="F:ubiquitin binding"/>
    <property type="evidence" value="ECO:0007669"/>
    <property type="project" value="TreeGrafter"/>
</dbReference>
<dbReference type="Proteomes" id="UP000240830">
    <property type="component" value="Unassembled WGS sequence"/>
</dbReference>
<dbReference type="CDD" id="cd01767">
    <property type="entry name" value="UBX"/>
    <property type="match status" value="1"/>
</dbReference>
<dbReference type="SUPFAM" id="SSF54236">
    <property type="entry name" value="Ubiquitin-like"/>
    <property type="match status" value="1"/>
</dbReference>
<dbReference type="InterPro" id="IPR001012">
    <property type="entry name" value="UBX_dom"/>
</dbReference>
<dbReference type="Gene3D" id="1.10.8.10">
    <property type="entry name" value="DNA helicase RuvA subunit, C-terminal domain"/>
    <property type="match status" value="1"/>
</dbReference>
<evidence type="ECO:0000313" key="3">
    <source>
        <dbReference type="EMBL" id="PJF17376.1"/>
    </source>
</evidence>
<proteinExistence type="predicted"/>
<dbReference type="InterPro" id="IPR006577">
    <property type="entry name" value="UAS"/>
</dbReference>
<feature type="compositionally biased region" description="Polar residues" evidence="1">
    <location>
        <begin position="247"/>
        <end position="261"/>
    </location>
</feature>
<dbReference type="PANTHER" id="PTHR23322:SF6">
    <property type="entry name" value="UBX DOMAIN-CONTAINING PROTEIN 7"/>
    <property type="match status" value="1"/>
</dbReference>
<dbReference type="Pfam" id="PF13899">
    <property type="entry name" value="Thioredoxin_7"/>
    <property type="match status" value="1"/>
</dbReference>
<dbReference type="InterPro" id="IPR036249">
    <property type="entry name" value="Thioredoxin-like_sf"/>
</dbReference>
<dbReference type="Pfam" id="PF00789">
    <property type="entry name" value="UBX"/>
    <property type="match status" value="1"/>
</dbReference>
<dbReference type="Pfam" id="PF14555">
    <property type="entry name" value="UBA_4"/>
    <property type="match status" value="1"/>
</dbReference>
<dbReference type="STRING" id="1246581.A0A2H9TI10"/>
<organism evidence="3 4">
    <name type="scientific">Paramicrosporidium saccamoebae</name>
    <dbReference type="NCBI Taxonomy" id="1246581"/>
    <lineage>
        <taxon>Eukaryota</taxon>
        <taxon>Fungi</taxon>
        <taxon>Fungi incertae sedis</taxon>
        <taxon>Cryptomycota</taxon>
        <taxon>Cryptomycota incertae sedis</taxon>
        <taxon>Paramicrosporidium</taxon>
    </lineage>
</organism>
<comment type="caution">
    <text evidence="3">The sequence shown here is derived from an EMBL/GenBank/DDBJ whole genome shotgun (WGS) entry which is preliminary data.</text>
</comment>
<dbReference type="SUPFAM" id="SSF46934">
    <property type="entry name" value="UBA-like"/>
    <property type="match status" value="1"/>
</dbReference>
<dbReference type="Gene3D" id="3.40.30.10">
    <property type="entry name" value="Glutaredoxin"/>
    <property type="match status" value="1"/>
</dbReference>
<gene>
    <name evidence="3" type="ORF">PSACC_02862</name>
</gene>
<dbReference type="InterPro" id="IPR029071">
    <property type="entry name" value="Ubiquitin-like_domsf"/>
</dbReference>
<dbReference type="AlphaFoldDB" id="A0A2H9TI10"/>
<dbReference type="CDD" id="cd14348">
    <property type="entry name" value="UBA_p47"/>
    <property type="match status" value="1"/>
</dbReference>
<evidence type="ECO:0000313" key="4">
    <source>
        <dbReference type="Proteomes" id="UP000240830"/>
    </source>
</evidence>
<dbReference type="PANTHER" id="PTHR23322">
    <property type="entry name" value="FAS-ASSOCIATED PROTEIN"/>
    <property type="match status" value="1"/>
</dbReference>
<evidence type="ECO:0000256" key="1">
    <source>
        <dbReference type="SAM" id="MobiDB-lite"/>
    </source>
</evidence>